<organism evidence="2 3">
    <name type="scientific">Basidiobolus meristosporus CBS 931.73</name>
    <dbReference type="NCBI Taxonomy" id="1314790"/>
    <lineage>
        <taxon>Eukaryota</taxon>
        <taxon>Fungi</taxon>
        <taxon>Fungi incertae sedis</taxon>
        <taxon>Zoopagomycota</taxon>
        <taxon>Entomophthoromycotina</taxon>
        <taxon>Basidiobolomycetes</taxon>
        <taxon>Basidiobolales</taxon>
        <taxon>Basidiobolaceae</taxon>
        <taxon>Basidiobolus</taxon>
    </lineage>
</organism>
<dbReference type="AlphaFoldDB" id="A0A1Y1YYJ4"/>
<reference evidence="2 3" key="1">
    <citation type="submission" date="2016-07" db="EMBL/GenBank/DDBJ databases">
        <title>Pervasive Adenine N6-methylation of Active Genes in Fungi.</title>
        <authorList>
            <consortium name="DOE Joint Genome Institute"/>
            <person name="Mondo S.J."/>
            <person name="Dannebaum R.O."/>
            <person name="Kuo R.C."/>
            <person name="Labutti K."/>
            <person name="Haridas S."/>
            <person name="Kuo A."/>
            <person name="Salamov A."/>
            <person name="Ahrendt S.R."/>
            <person name="Lipzen A."/>
            <person name="Sullivan W."/>
            <person name="Andreopoulos W.B."/>
            <person name="Clum A."/>
            <person name="Lindquist E."/>
            <person name="Daum C."/>
            <person name="Ramamoorthy G.K."/>
            <person name="Gryganskyi A."/>
            <person name="Culley D."/>
            <person name="Magnuson J.K."/>
            <person name="James T.Y."/>
            <person name="O'Malley M.A."/>
            <person name="Stajich J.E."/>
            <person name="Spatafora J.W."/>
            <person name="Visel A."/>
            <person name="Grigoriev I.V."/>
        </authorList>
    </citation>
    <scope>NUCLEOTIDE SEQUENCE [LARGE SCALE GENOMIC DNA]</scope>
    <source>
        <strain evidence="2 3">CBS 931.73</strain>
    </source>
</reference>
<dbReference type="PRINTS" id="PR02073">
    <property type="entry name" value="FOLLICULNIP1"/>
</dbReference>
<dbReference type="GO" id="GO:0005737">
    <property type="term" value="C:cytoplasm"/>
    <property type="evidence" value="ECO:0007669"/>
    <property type="project" value="UniProtKB-ARBA"/>
</dbReference>
<dbReference type="InParanoid" id="A0A1Y1YYJ4"/>
<keyword evidence="3" id="KW-1185">Reference proteome</keyword>
<dbReference type="OrthoDB" id="10051712at2759"/>
<dbReference type="PROSITE" id="PS51836">
    <property type="entry name" value="DENN_FNIP12"/>
    <property type="match status" value="1"/>
</dbReference>
<dbReference type="InterPro" id="IPR037545">
    <property type="entry name" value="DENN_FNIP1/2"/>
</dbReference>
<name>A0A1Y1YYJ4_9FUNG</name>
<sequence>MTGNDGLPLKPDGFVEIPMIESQMVAQIPDAEFSDPSEQCKETRPDRLFTKSFGRSMMVGYCSKYMPEFVLMGLPRFDFLDELENDLKDSVQFHVDGPISQSSCVIADTNTWQCNLVDYSPKPQLFDSGFEDNFTPKKGVSIQRVLPSDFIRQMLTQVQHLFRLGIPAESCARYFEDMLQELYLKSRVVAEFLDGQEMDRTFDQKTLGSIVSLKESDMPLLLSVAKTHSLKFVQDLNTGI</sequence>
<evidence type="ECO:0000259" key="1">
    <source>
        <dbReference type="PROSITE" id="PS51836"/>
    </source>
</evidence>
<dbReference type="GO" id="GO:0051087">
    <property type="term" value="F:protein-folding chaperone binding"/>
    <property type="evidence" value="ECO:0007669"/>
    <property type="project" value="TreeGrafter"/>
</dbReference>
<comment type="caution">
    <text evidence="2">The sequence shown here is derived from an EMBL/GenBank/DDBJ whole genome shotgun (WGS) entry which is preliminary data.</text>
</comment>
<dbReference type="InterPro" id="IPR028086">
    <property type="entry name" value="FNIP_C_dom"/>
</dbReference>
<dbReference type="EMBL" id="MCFE01000050">
    <property type="protein sequence ID" value="ORY03118.1"/>
    <property type="molecule type" value="Genomic_DNA"/>
</dbReference>
<protein>
    <recommendedName>
        <fullName evidence="1">UDENN FNIP1/2-type domain-containing protein</fullName>
    </recommendedName>
</protein>
<dbReference type="InterPro" id="IPR026156">
    <property type="entry name" value="FNIP_fam"/>
</dbReference>
<dbReference type="PANTHER" id="PTHR21634">
    <property type="entry name" value="RE13835P"/>
    <property type="match status" value="1"/>
</dbReference>
<dbReference type="Pfam" id="PF14638">
    <property type="entry name" value="FNIP_C"/>
    <property type="match status" value="1"/>
</dbReference>
<feature type="domain" description="UDENN FNIP1/2-type" evidence="1">
    <location>
        <begin position="1"/>
        <end position="228"/>
    </location>
</feature>
<evidence type="ECO:0000313" key="2">
    <source>
        <dbReference type="EMBL" id="ORY03118.1"/>
    </source>
</evidence>
<dbReference type="STRING" id="1314790.A0A1Y1YYJ4"/>
<evidence type="ECO:0000313" key="3">
    <source>
        <dbReference type="Proteomes" id="UP000193498"/>
    </source>
</evidence>
<proteinExistence type="predicted"/>
<gene>
    <name evidence="2" type="ORF">K493DRAFT_311859</name>
</gene>
<dbReference type="PANTHER" id="PTHR21634:SF9">
    <property type="entry name" value="RE13835P"/>
    <property type="match status" value="1"/>
</dbReference>
<accession>A0A1Y1YYJ4</accession>
<dbReference type="GO" id="GO:0042030">
    <property type="term" value="F:ATPase inhibitor activity"/>
    <property type="evidence" value="ECO:0007669"/>
    <property type="project" value="TreeGrafter"/>
</dbReference>
<dbReference type="Proteomes" id="UP000193498">
    <property type="component" value="Unassembled WGS sequence"/>
</dbReference>